<feature type="region of interest" description="Disordered" evidence="1">
    <location>
        <begin position="1"/>
        <end position="23"/>
    </location>
</feature>
<feature type="region of interest" description="Disordered" evidence="1">
    <location>
        <begin position="50"/>
        <end position="73"/>
    </location>
</feature>
<organism evidence="2 3">
    <name type="scientific">Diatrype stigma</name>
    <dbReference type="NCBI Taxonomy" id="117547"/>
    <lineage>
        <taxon>Eukaryota</taxon>
        <taxon>Fungi</taxon>
        <taxon>Dikarya</taxon>
        <taxon>Ascomycota</taxon>
        <taxon>Pezizomycotina</taxon>
        <taxon>Sordariomycetes</taxon>
        <taxon>Xylariomycetidae</taxon>
        <taxon>Xylariales</taxon>
        <taxon>Diatrypaceae</taxon>
        <taxon>Diatrype</taxon>
    </lineage>
</organism>
<name>A0AAN9YUC0_9PEZI</name>
<evidence type="ECO:0000313" key="2">
    <source>
        <dbReference type="EMBL" id="KAK7754235.1"/>
    </source>
</evidence>
<accession>A0AAN9YUC0</accession>
<dbReference type="EMBL" id="JAKJXP020000022">
    <property type="protein sequence ID" value="KAK7754235.1"/>
    <property type="molecule type" value="Genomic_DNA"/>
</dbReference>
<dbReference type="AlphaFoldDB" id="A0AAN9YUC0"/>
<evidence type="ECO:0000313" key="3">
    <source>
        <dbReference type="Proteomes" id="UP001320420"/>
    </source>
</evidence>
<gene>
    <name evidence="2" type="ORF">SLS62_003812</name>
</gene>
<proteinExistence type="predicted"/>
<reference evidence="2 3" key="1">
    <citation type="submission" date="2024-02" db="EMBL/GenBank/DDBJ databases">
        <title>De novo assembly and annotation of 12 fungi associated with fruit tree decline syndrome in Ontario, Canada.</title>
        <authorList>
            <person name="Sulman M."/>
            <person name="Ellouze W."/>
            <person name="Ilyukhin E."/>
        </authorList>
    </citation>
    <scope>NUCLEOTIDE SEQUENCE [LARGE SCALE GENOMIC DNA]</scope>
    <source>
        <strain evidence="2 3">M11/M66-122</strain>
    </source>
</reference>
<feature type="compositionally biased region" description="Low complexity" evidence="1">
    <location>
        <begin position="54"/>
        <end position="73"/>
    </location>
</feature>
<comment type="caution">
    <text evidence="2">The sequence shown here is derived from an EMBL/GenBank/DDBJ whole genome shotgun (WGS) entry which is preliminary data.</text>
</comment>
<sequence length="221" mass="23395">MPLPLQDGSGSGSGSSGGSDQQRRLHLLQAAKAFCASFAQKSKTPAEIVEAHFSSSSSSSSSSPSSPSDDTTTTTIMAYEHGLPELGLPFVGRAFRGRGGVRAYFETVGACLTYADMRFPAEGEEARESRDDDDGDDGWTVDAAARKVSVKGSAEFTWIATGESWREVFAYVLTFDGGGRGEGEAPKVRTYEVWADTGAAWLASRGELGRVRKEKESGGSG</sequence>
<dbReference type="Proteomes" id="UP001320420">
    <property type="component" value="Unassembled WGS sequence"/>
</dbReference>
<protein>
    <submittedName>
        <fullName evidence="2">Uncharacterized protein</fullName>
    </submittedName>
</protein>
<evidence type="ECO:0000256" key="1">
    <source>
        <dbReference type="SAM" id="MobiDB-lite"/>
    </source>
</evidence>
<keyword evidence="3" id="KW-1185">Reference proteome</keyword>